<evidence type="ECO:0000256" key="1">
    <source>
        <dbReference type="ARBA" id="ARBA00004651"/>
    </source>
</evidence>
<evidence type="ECO:0000313" key="8">
    <source>
        <dbReference type="EMBL" id="TQL79586.1"/>
    </source>
</evidence>
<evidence type="ECO:0000256" key="5">
    <source>
        <dbReference type="ARBA" id="ARBA00023136"/>
    </source>
</evidence>
<feature type="transmembrane region" description="Helical" evidence="7">
    <location>
        <begin position="445"/>
        <end position="464"/>
    </location>
</feature>
<evidence type="ECO:0000256" key="4">
    <source>
        <dbReference type="ARBA" id="ARBA00022989"/>
    </source>
</evidence>
<dbReference type="InterPro" id="IPR051679">
    <property type="entry name" value="DASS-Related_Transporters"/>
</dbReference>
<feature type="transmembrane region" description="Helical" evidence="7">
    <location>
        <begin position="495"/>
        <end position="520"/>
    </location>
</feature>
<feature type="transmembrane region" description="Helical" evidence="7">
    <location>
        <begin position="37"/>
        <end position="55"/>
    </location>
</feature>
<keyword evidence="5 7" id="KW-0472">Membrane</keyword>
<name>A0A543B432_9ACTN</name>
<evidence type="ECO:0000313" key="9">
    <source>
        <dbReference type="Proteomes" id="UP000317043"/>
    </source>
</evidence>
<feature type="transmembrane region" description="Helical" evidence="7">
    <location>
        <begin position="158"/>
        <end position="176"/>
    </location>
</feature>
<keyword evidence="4 7" id="KW-1133">Transmembrane helix</keyword>
<feature type="transmembrane region" description="Helical" evidence="7">
    <location>
        <begin position="337"/>
        <end position="356"/>
    </location>
</feature>
<evidence type="ECO:0000256" key="6">
    <source>
        <dbReference type="SAM" id="MobiDB-lite"/>
    </source>
</evidence>
<dbReference type="RefSeq" id="WP_211347878.1">
    <property type="nucleotide sequence ID" value="NZ_JBHTGS010000002.1"/>
</dbReference>
<feature type="transmembrane region" description="Helical" evidence="7">
    <location>
        <begin position="116"/>
        <end position="138"/>
    </location>
</feature>
<keyword evidence="3 7" id="KW-0812">Transmembrane</keyword>
<accession>A0A543B432</accession>
<gene>
    <name evidence="8" type="ORF">FB566_5196</name>
</gene>
<evidence type="ECO:0000256" key="3">
    <source>
        <dbReference type="ARBA" id="ARBA00022692"/>
    </source>
</evidence>
<feature type="transmembrane region" description="Helical" evidence="7">
    <location>
        <begin position="243"/>
        <end position="261"/>
    </location>
</feature>
<sequence length="521" mass="54697">MAEADDDPKSTSGSARPDDGAASDAEPTAKTMRFPSAYTVLAIVTLLVWVLTFIIPSGRYDVDKDGRPVQGSYHEVENSQSFMDRLHDLFISPVNGLYGIQSSDSGAVGPDATGTLYGSAAVFLFVLAVGAFITVTFATGALDRGIGRLAHRLRSRGLLLIIGIMAVFAVAGTVEGFAEETLGFYGLIIPLVLALGYDRMTAVGAIILGAGIGVLCSTVNPFATGTASSAAGVSIGDGIELRVIMLVVLTLVTIGYVLRYAKRIKADPTRSLSGHLPGDHDQAAAIAESEPPPLTGRQQLVLWLVGATFLLMIFSIIPWSSVINGPDAAPFAWELGWYFPELTALFLVTSVVVGVIGSLGEEKLTGKIVAGFGDFVGAGLVIMLARGVTVLMNNAEVTDTVLHSLENVVSGTSSAIFSIVMFIVNIPLAFLIPSTSGHATLAMPILAPLADFAGVPRSLVITAWQSASGWMNLVTPTTAVVMGGLALAKVRYDRYIRFVAPLLLILFVLICGFMILGAVMG</sequence>
<protein>
    <submittedName>
        <fullName evidence="8">Putative ion transporter superfamily protein YfcC</fullName>
    </submittedName>
</protein>
<proteinExistence type="predicted"/>
<dbReference type="AlphaFoldDB" id="A0A543B432"/>
<feature type="transmembrane region" description="Helical" evidence="7">
    <location>
        <begin position="205"/>
        <end position="223"/>
    </location>
</feature>
<organism evidence="8 9">
    <name type="scientific">Stackebrandtia endophytica</name>
    <dbReference type="NCBI Taxonomy" id="1496996"/>
    <lineage>
        <taxon>Bacteria</taxon>
        <taxon>Bacillati</taxon>
        <taxon>Actinomycetota</taxon>
        <taxon>Actinomycetes</taxon>
        <taxon>Glycomycetales</taxon>
        <taxon>Glycomycetaceae</taxon>
        <taxon>Stackebrandtia</taxon>
    </lineage>
</organism>
<comment type="caution">
    <text evidence="8">The sequence shown here is derived from an EMBL/GenBank/DDBJ whole genome shotgun (WGS) entry which is preliminary data.</text>
</comment>
<dbReference type="InParanoid" id="A0A543B432"/>
<keyword evidence="2" id="KW-1003">Cell membrane</keyword>
<keyword evidence="9" id="KW-1185">Reference proteome</keyword>
<evidence type="ECO:0000256" key="2">
    <source>
        <dbReference type="ARBA" id="ARBA00022475"/>
    </source>
</evidence>
<feature type="transmembrane region" description="Helical" evidence="7">
    <location>
        <begin position="408"/>
        <end position="433"/>
    </location>
</feature>
<dbReference type="GO" id="GO:0005886">
    <property type="term" value="C:plasma membrane"/>
    <property type="evidence" value="ECO:0007669"/>
    <property type="project" value="UniProtKB-SubCell"/>
</dbReference>
<dbReference type="InterPro" id="IPR018385">
    <property type="entry name" value="C4_dicarb_anaerob_car-like"/>
</dbReference>
<dbReference type="Pfam" id="PF03606">
    <property type="entry name" value="DcuC"/>
    <property type="match status" value="1"/>
</dbReference>
<dbReference type="EMBL" id="VFOW01000001">
    <property type="protein sequence ID" value="TQL79586.1"/>
    <property type="molecule type" value="Genomic_DNA"/>
</dbReference>
<reference evidence="8 9" key="1">
    <citation type="submission" date="2019-06" db="EMBL/GenBank/DDBJ databases">
        <title>Sequencing the genomes of 1000 actinobacteria strains.</title>
        <authorList>
            <person name="Klenk H.-P."/>
        </authorList>
    </citation>
    <scope>NUCLEOTIDE SEQUENCE [LARGE SCALE GENOMIC DNA]</scope>
    <source>
        <strain evidence="8 9">DSM 45928</strain>
    </source>
</reference>
<dbReference type="Proteomes" id="UP000317043">
    <property type="component" value="Unassembled WGS sequence"/>
</dbReference>
<feature type="transmembrane region" description="Helical" evidence="7">
    <location>
        <begin position="300"/>
        <end position="317"/>
    </location>
</feature>
<evidence type="ECO:0000256" key="7">
    <source>
        <dbReference type="SAM" id="Phobius"/>
    </source>
</evidence>
<feature type="transmembrane region" description="Helical" evidence="7">
    <location>
        <begin position="368"/>
        <end position="388"/>
    </location>
</feature>
<feature type="transmembrane region" description="Helical" evidence="7">
    <location>
        <begin position="182"/>
        <end position="198"/>
    </location>
</feature>
<comment type="subcellular location">
    <subcellularLocation>
        <location evidence="1">Cell membrane</location>
        <topology evidence="1">Multi-pass membrane protein</topology>
    </subcellularLocation>
</comment>
<dbReference type="PANTHER" id="PTHR43652:SF6">
    <property type="entry name" value="ARGININE REPRESSOR"/>
    <property type="match status" value="1"/>
</dbReference>
<feature type="transmembrane region" description="Helical" evidence="7">
    <location>
        <begin position="470"/>
        <end position="488"/>
    </location>
</feature>
<feature type="region of interest" description="Disordered" evidence="6">
    <location>
        <begin position="1"/>
        <end position="28"/>
    </location>
</feature>
<dbReference type="PANTHER" id="PTHR43652">
    <property type="entry name" value="BASIC AMINO ACID ANTIPORTER YFCC-RELATED"/>
    <property type="match status" value="1"/>
</dbReference>